<proteinExistence type="inferred from homology"/>
<dbReference type="GO" id="GO:0016020">
    <property type="term" value="C:membrane"/>
    <property type="evidence" value="ECO:0007669"/>
    <property type="project" value="UniProtKB-SubCell"/>
</dbReference>
<dbReference type="Pfam" id="PF01566">
    <property type="entry name" value="Nramp"/>
    <property type="match status" value="1"/>
</dbReference>
<feature type="transmembrane region" description="Helical" evidence="22">
    <location>
        <begin position="1083"/>
        <end position="1102"/>
    </location>
</feature>
<dbReference type="Pfam" id="PF00069">
    <property type="entry name" value="Pkinase"/>
    <property type="match status" value="1"/>
</dbReference>
<accession>A0A813GJV8</accession>
<dbReference type="PROSITE" id="PS00018">
    <property type="entry name" value="EF_HAND_1"/>
    <property type="match status" value="3"/>
</dbReference>
<keyword evidence="12" id="KW-0418">Kinase</keyword>
<keyword evidence="16 22" id="KW-0472">Membrane</keyword>
<keyword evidence="11 20" id="KW-0547">Nucleotide-binding</keyword>
<dbReference type="NCBIfam" id="NF037982">
    <property type="entry name" value="Nramp_1"/>
    <property type="match status" value="1"/>
</dbReference>
<feature type="transmembrane region" description="Helical" evidence="22">
    <location>
        <begin position="1008"/>
        <end position="1031"/>
    </location>
</feature>
<dbReference type="PROSITE" id="PS50222">
    <property type="entry name" value="EF_HAND_2"/>
    <property type="match status" value="4"/>
</dbReference>
<dbReference type="PROSITE" id="PS00107">
    <property type="entry name" value="PROTEIN_KINASE_ATP"/>
    <property type="match status" value="1"/>
</dbReference>
<dbReference type="Pfam" id="PF13499">
    <property type="entry name" value="EF-hand_7"/>
    <property type="match status" value="2"/>
</dbReference>
<organism evidence="25 26">
    <name type="scientific">Polarella glacialis</name>
    <name type="common">Dinoflagellate</name>
    <dbReference type="NCBI Taxonomy" id="89957"/>
    <lineage>
        <taxon>Eukaryota</taxon>
        <taxon>Sar</taxon>
        <taxon>Alveolata</taxon>
        <taxon>Dinophyceae</taxon>
        <taxon>Suessiales</taxon>
        <taxon>Suessiaceae</taxon>
        <taxon>Polarella</taxon>
    </lineage>
</organism>
<feature type="region of interest" description="Disordered" evidence="21">
    <location>
        <begin position="560"/>
        <end position="642"/>
    </location>
</feature>
<keyword evidence="9" id="KW-0479">Metal-binding</keyword>
<evidence type="ECO:0000256" key="14">
    <source>
        <dbReference type="ARBA" id="ARBA00022840"/>
    </source>
</evidence>
<evidence type="ECO:0000313" key="26">
    <source>
        <dbReference type="Proteomes" id="UP000654075"/>
    </source>
</evidence>
<evidence type="ECO:0000256" key="20">
    <source>
        <dbReference type="PROSITE-ProRule" id="PRU10141"/>
    </source>
</evidence>
<feature type="compositionally biased region" description="Gly residues" evidence="21">
    <location>
        <begin position="561"/>
        <end position="581"/>
    </location>
</feature>
<keyword evidence="7" id="KW-0808">Transferase</keyword>
<dbReference type="InterPro" id="IPR000719">
    <property type="entry name" value="Prot_kinase_dom"/>
</dbReference>
<dbReference type="SMART" id="SM00220">
    <property type="entry name" value="S_TKc"/>
    <property type="match status" value="1"/>
</dbReference>
<dbReference type="InterPro" id="IPR001046">
    <property type="entry name" value="NRAMP_fam"/>
</dbReference>
<comment type="catalytic activity">
    <reaction evidence="18">
        <text>L-threonyl-[protein] + ATP = O-phospho-L-threonyl-[protein] + ADP + H(+)</text>
        <dbReference type="Rhea" id="RHEA:46608"/>
        <dbReference type="Rhea" id="RHEA-COMP:11060"/>
        <dbReference type="Rhea" id="RHEA-COMP:11605"/>
        <dbReference type="ChEBI" id="CHEBI:15378"/>
        <dbReference type="ChEBI" id="CHEBI:30013"/>
        <dbReference type="ChEBI" id="CHEBI:30616"/>
        <dbReference type="ChEBI" id="CHEBI:61977"/>
        <dbReference type="ChEBI" id="CHEBI:456216"/>
        <dbReference type="EC" id="2.7.11.1"/>
    </reaction>
</comment>
<dbReference type="Gene3D" id="3.30.200.20">
    <property type="entry name" value="Phosphorylase Kinase, domain 1"/>
    <property type="match status" value="1"/>
</dbReference>
<evidence type="ECO:0000256" key="22">
    <source>
        <dbReference type="SAM" id="Phobius"/>
    </source>
</evidence>
<keyword evidence="5" id="KW-0813">Transport</keyword>
<dbReference type="SUPFAM" id="SSF47473">
    <property type="entry name" value="EF-hand"/>
    <property type="match status" value="1"/>
</dbReference>
<dbReference type="GO" id="GO:0005524">
    <property type="term" value="F:ATP binding"/>
    <property type="evidence" value="ECO:0007669"/>
    <property type="project" value="UniProtKB-UniRule"/>
</dbReference>
<name>A0A813GJV8_POLGL</name>
<dbReference type="CDD" id="cd00051">
    <property type="entry name" value="EFh"/>
    <property type="match status" value="2"/>
</dbReference>
<evidence type="ECO:0000256" key="15">
    <source>
        <dbReference type="ARBA" id="ARBA00022989"/>
    </source>
</evidence>
<feature type="transmembrane region" description="Helical" evidence="22">
    <location>
        <begin position="1249"/>
        <end position="1268"/>
    </location>
</feature>
<dbReference type="PRINTS" id="PR00447">
    <property type="entry name" value="NATRESASSCMP"/>
</dbReference>
<comment type="similarity">
    <text evidence="17">Belongs to the protein kinase superfamily. Ser/Thr protein kinase family. CDPK subfamily.</text>
</comment>
<comment type="subunit">
    <text evidence="3">Monomer.</text>
</comment>
<feature type="transmembrane region" description="Helical" evidence="22">
    <location>
        <begin position="1311"/>
        <end position="1332"/>
    </location>
</feature>
<evidence type="ECO:0000256" key="4">
    <source>
        <dbReference type="ARBA" id="ARBA00012513"/>
    </source>
</evidence>
<dbReference type="Proteomes" id="UP000654075">
    <property type="component" value="Unassembled WGS sequence"/>
</dbReference>
<comment type="subcellular location">
    <subcellularLocation>
        <location evidence="2">Membrane</location>
        <topology evidence="2">Multi-pass membrane protein</topology>
    </subcellularLocation>
</comment>
<dbReference type="PROSITE" id="PS50011">
    <property type="entry name" value="PROTEIN_KINASE_DOM"/>
    <property type="match status" value="1"/>
</dbReference>
<evidence type="ECO:0000256" key="9">
    <source>
        <dbReference type="ARBA" id="ARBA00022723"/>
    </source>
</evidence>
<dbReference type="NCBIfam" id="TIGR01197">
    <property type="entry name" value="nramp"/>
    <property type="match status" value="1"/>
</dbReference>
<dbReference type="InterPro" id="IPR002048">
    <property type="entry name" value="EF_hand_dom"/>
</dbReference>
<dbReference type="GO" id="GO:0004674">
    <property type="term" value="F:protein serine/threonine kinase activity"/>
    <property type="evidence" value="ECO:0007669"/>
    <property type="project" value="UniProtKB-KW"/>
</dbReference>
<evidence type="ECO:0000313" key="25">
    <source>
        <dbReference type="EMBL" id="CAE8623175.1"/>
    </source>
</evidence>
<dbReference type="PANTHER" id="PTHR11706:SF33">
    <property type="entry name" value="NATURAL RESISTANCE-ASSOCIATED MACROPHAGE PROTEIN 2"/>
    <property type="match status" value="1"/>
</dbReference>
<evidence type="ECO:0000259" key="23">
    <source>
        <dbReference type="PROSITE" id="PS50011"/>
    </source>
</evidence>
<dbReference type="InterPro" id="IPR008271">
    <property type="entry name" value="Ser/Thr_kinase_AS"/>
</dbReference>
<dbReference type="FunFam" id="1.10.510.10:FF:000571">
    <property type="entry name" value="Maternal embryonic leucine zipper kinase"/>
    <property type="match status" value="1"/>
</dbReference>
<keyword evidence="13" id="KW-0106">Calcium</keyword>
<dbReference type="GO" id="GO:0005509">
    <property type="term" value="F:calcium ion binding"/>
    <property type="evidence" value="ECO:0007669"/>
    <property type="project" value="InterPro"/>
</dbReference>
<dbReference type="EMBL" id="CAJNNV010028125">
    <property type="protein sequence ID" value="CAE8623175.1"/>
    <property type="molecule type" value="Genomic_DNA"/>
</dbReference>
<comment type="caution">
    <text evidence="25">The sequence shown here is derived from an EMBL/GenBank/DDBJ whole genome shotgun (WGS) entry which is preliminary data.</text>
</comment>
<comment type="cofactor">
    <cofactor evidence="1">
        <name>Mg(2+)</name>
        <dbReference type="ChEBI" id="CHEBI:18420"/>
    </cofactor>
</comment>
<protein>
    <recommendedName>
        <fullName evidence="4">non-specific serine/threonine protein kinase</fullName>
        <ecNumber evidence="4">2.7.11.1</ecNumber>
    </recommendedName>
</protein>
<dbReference type="GO" id="GO:0005384">
    <property type="term" value="F:manganese ion transmembrane transporter activity"/>
    <property type="evidence" value="ECO:0007669"/>
    <property type="project" value="TreeGrafter"/>
</dbReference>
<evidence type="ECO:0000256" key="18">
    <source>
        <dbReference type="ARBA" id="ARBA00047899"/>
    </source>
</evidence>
<dbReference type="EC" id="2.7.11.1" evidence="4"/>
<feature type="domain" description="Protein kinase" evidence="23">
    <location>
        <begin position="43"/>
        <end position="301"/>
    </location>
</feature>
<dbReference type="GO" id="GO:0015086">
    <property type="term" value="F:cadmium ion transmembrane transporter activity"/>
    <property type="evidence" value="ECO:0007669"/>
    <property type="project" value="TreeGrafter"/>
</dbReference>
<dbReference type="InterPro" id="IPR011992">
    <property type="entry name" value="EF-hand-dom_pair"/>
</dbReference>
<dbReference type="OrthoDB" id="409173at2759"/>
<dbReference type="GO" id="GO:0034755">
    <property type="term" value="P:iron ion transmembrane transport"/>
    <property type="evidence" value="ECO:0007669"/>
    <property type="project" value="TreeGrafter"/>
</dbReference>
<dbReference type="PROSITE" id="PS00108">
    <property type="entry name" value="PROTEIN_KINASE_ST"/>
    <property type="match status" value="1"/>
</dbReference>
<dbReference type="Gene3D" id="1.10.238.10">
    <property type="entry name" value="EF-hand"/>
    <property type="match status" value="2"/>
</dbReference>
<evidence type="ECO:0000256" key="12">
    <source>
        <dbReference type="ARBA" id="ARBA00022777"/>
    </source>
</evidence>
<evidence type="ECO:0000256" key="10">
    <source>
        <dbReference type="ARBA" id="ARBA00022737"/>
    </source>
</evidence>
<dbReference type="Gene3D" id="1.10.510.10">
    <property type="entry name" value="Transferase(Phosphotransferase) domain 1"/>
    <property type="match status" value="1"/>
</dbReference>
<keyword evidence="26" id="KW-1185">Reference proteome</keyword>
<evidence type="ECO:0000256" key="13">
    <source>
        <dbReference type="ARBA" id="ARBA00022837"/>
    </source>
</evidence>
<feature type="domain" description="EF-hand" evidence="24">
    <location>
        <begin position="418"/>
        <end position="454"/>
    </location>
</feature>
<evidence type="ECO:0000256" key="7">
    <source>
        <dbReference type="ARBA" id="ARBA00022679"/>
    </source>
</evidence>
<dbReference type="FunFam" id="3.30.200.20:FF:000315">
    <property type="entry name" value="Calcium-dependent protein kinase 3"/>
    <property type="match status" value="1"/>
</dbReference>
<evidence type="ECO:0000256" key="1">
    <source>
        <dbReference type="ARBA" id="ARBA00001946"/>
    </source>
</evidence>
<dbReference type="InterPro" id="IPR011009">
    <property type="entry name" value="Kinase-like_dom_sf"/>
</dbReference>
<dbReference type="SUPFAM" id="SSF56112">
    <property type="entry name" value="Protein kinase-like (PK-like)"/>
    <property type="match status" value="1"/>
</dbReference>
<feature type="transmembrane region" description="Helical" evidence="22">
    <location>
        <begin position="1280"/>
        <end position="1305"/>
    </location>
</feature>
<feature type="transmembrane region" description="Helical" evidence="22">
    <location>
        <begin position="1218"/>
        <end position="1237"/>
    </location>
</feature>
<keyword evidence="10" id="KW-0677">Repeat</keyword>
<evidence type="ECO:0000256" key="19">
    <source>
        <dbReference type="ARBA" id="ARBA00048679"/>
    </source>
</evidence>
<feature type="transmembrane region" description="Helical" evidence="22">
    <location>
        <begin position="1043"/>
        <end position="1063"/>
    </location>
</feature>
<evidence type="ECO:0000256" key="2">
    <source>
        <dbReference type="ARBA" id="ARBA00004141"/>
    </source>
</evidence>
<evidence type="ECO:0000256" key="6">
    <source>
        <dbReference type="ARBA" id="ARBA00022527"/>
    </source>
</evidence>
<reference evidence="25" key="1">
    <citation type="submission" date="2021-02" db="EMBL/GenBank/DDBJ databases">
        <authorList>
            <person name="Dougan E. K."/>
            <person name="Rhodes N."/>
            <person name="Thang M."/>
            <person name="Chan C."/>
        </authorList>
    </citation>
    <scope>NUCLEOTIDE SEQUENCE</scope>
</reference>
<feature type="binding site" evidence="20">
    <location>
        <position position="74"/>
    </location>
    <ligand>
        <name>ATP</name>
        <dbReference type="ChEBI" id="CHEBI:30616"/>
    </ligand>
</feature>
<feature type="transmembrane region" description="Helical" evidence="22">
    <location>
        <begin position="940"/>
        <end position="962"/>
    </location>
</feature>
<feature type="compositionally biased region" description="Gly residues" evidence="21">
    <location>
        <begin position="592"/>
        <end position="601"/>
    </location>
</feature>
<keyword evidence="14 20" id="KW-0067">ATP-binding</keyword>
<dbReference type="PANTHER" id="PTHR11706">
    <property type="entry name" value="SOLUTE CARRIER PROTEIN FAMILY 11 MEMBER"/>
    <property type="match status" value="1"/>
</dbReference>
<dbReference type="SMART" id="SM00054">
    <property type="entry name" value="EFh"/>
    <property type="match status" value="4"/>
</dbReference>
<feature type="transmembrane region" description="Helical" evidence="22">
    <location>
        <begin position="1178"/>
        <end position="1198"/>
    </location>
</feature>
<sequence>MAAASASQGPAAARKTSLDQRHSFDAKAFMPTRVNAEISKRYDIDKDEIGSGGYGKVYIARDRETRDRMVAIKKVIIFDEEKKKAFQKEALIMKDLDHPNICKLLETYEQGRFMFFVMEYCEGKEVFDRIMEHGQIHEPTTAEIVKQTASALKYAHNRGIAHRDMKPENICFCNKDPTNNHIKLIDWGLGFYFGQARMSSAVGSLTYAAPEVLEAKEKTCYTASCDLWSLGVLTYVMLCGKPPFWGNYNEQLHRMKKETYPMTDPTWRAISKDAKDLIRGLLRADPKKRITLDEVLKNPWLRIQESSIDTRISGEVLRNLRQFSNANQFFSICVASVARQLDHRSLRDVHKVFSELDANGDGVLELSEVKEGFERIYGRESEQYQDVERMFSRLDLDGSGSIDYTEFCAAGIGERMCLEETTLWAAFKAFDVQDDDGRITKDEIKQVLASGDVKQLWTTEVCQEVTEEIFDLFDANGDGALDFTEFMGLMRECASRHKDPGSVDELEQELARPSACEGRWGGAESKKKGWTLEGGRVRGASEIVVGREWGEVGKRRRYCGRQGGEEGGGGVVESSSGGGGRRGAESEKKGWTLGGGRGGAEGVVDSSLPPLAGMGGWAGGEGRAESEKKGWMLGGGGEGGRLRDCRRQGVDVDHTAMAAWAGPDSQQMSSRFPVACKIRVAEQGEQSCTNQKASMADVLTLTTRPTFKEGIGNGVSDGAWLCAKRPSWQVPVPAGARKYTQGRLELLKEAISRDTSDAELCHEDPYSTGQATGCQECCSPSRVDSRLLGLPDELFGYWPQWHTGNRHAELVSSGNEFGRQLSPSGSVGRQLSPSGSVVTFSPFGLLKSPESLPASPSVGECRPDLAAAVALAIEGGSEAAYQVLEPGPGVELSGLGHSETGWWRRLLTFTGPGWLMSIAYVDPGNLEADLQSGAQFGYRLLWALFTATVMGLGMQLIAARLGCATRKHLAEHCRDVFEPKMRIMLWLLTELAIIGSDVQEVIGCSIGLQLLFGLSLPKGVCVTALAAFGFLFLERLGTRPLELFFGTLILVLACSMWGLFVEISPDTGAVLEGLVVPRLPAAAMQQVVGMIGCVIMPHNLFLHSALVQSRVVRKGEEAEAIMFFSVESTAAILTSLLINVAVVAVFAKGFYGNPDSDAIGLRNAGDYLGNAFGEPLKVIWAVGLIAAGQSSTMTGAYAGQWVMQGYLELKVTPWKRAIITRSMALVPCLSVAIYFGGDRNQGLDMLNTYLNVLQSFVLPFAVVPLLTLAGSRKIMGDELVLPPGALLLAWLATALITVANIYLFVLQFWEFSAASLCTGIAVYVAAVLCVAWEGQRRLREVATVAADQ</sequence>
<keyword evidence="15 22" id="KW-1133">Transmembrane helix</keyword>
<evidence type="ECO:0000256" key="11">
    <source>
        <dbReference type="ARBA" id="ARBA00022741"/>
    </source>
</evidence>
<feature type="domain" description="EF-hand" evidence="24">
    <location>
        <begin position="382"/>
        <end position="417"/>
    </location>
</feature>
<evidence type="ECO:0000256" key="16">
    <source>
        <dbReference type="ARBA" id="ARBA00023136"/>
    </source>
</evidence>
<dbReference type="InterPro" id="IPR017441">
    <property type="entry name" value="Protein_kinase_ATP_BS"/>
</dbReference>
<gene>
    <name evidence="25" type="ORF">PGLA1383_LOCUS40471</name>
</gene>
<keyword evidence="8 22" id="KW-0812">Transmembrane</keyword>
<comment type="catalytic activity">
    <reaction evidence="19">
        <text>L-seryl-[protein] + ATP = O-phospho-L-seryl-[protein] + ADP + H(+)</text>
        <dbReference type="Rhea" id="RHEA:17989"/>
        <dbReference type="Rhea" id="RHEA-COMP:9863"/>
        <dbReference type="Rhea" id="RHEA-COMP:11604"/>
        <dbReference type="ChEBI" id="CHEBI:15378"/>
        <dbReference type="ChEBI" id="CHEBI:29999"/>
        <dbReference type="ChEBI" id="CHEBI:30616"/>
        <dbReference type="ChEBI" id="CHEBI:83421"/>
        <dbReference type="ChEBI" id="CHEBI:456216"/>
        <dbReference type="EC" id="2.7.11.1"/>
    </reaction>
</comment>
<evidence type="ECO:0000256" key="3">
    <source>
        <dbReference type="ARBA" id="ARBA00011245"/>
    </source>
</evidence>
<feature type="domain" description="EF-hand" evidence="24">
    <location>
        <begin position="344"/>
        <end position="379"/>
    </location>
</feature>
<dbReference type="InterPro" id="IPR018247">
    <property type="entry name" value="EF_Hand_1_Ca_BS"/>
</dbReference>
<evidence type="ECO:0000256" key="5">
    <source>
        <dbReference type="ARBA" id="ARBA00022448"/>
    </source>
</evidence>
<evidence type="ECO:0000256" key="17">
    <source>
        <dbReference type="ARBA" id="ARBA00024334"/>
    </source>
</evidence>
<evidence type="ECO:0000256" key="21">
    <source>
        <dbReference type="SAM" id="MobiDB-lite"/>
    </source>
</evidence>
<feature type="domain" description="EF-hand" evidence="24">
    <location>
        <begin position="461"/>
        <end position="496"/>
    </location>
</feature>
<dbReference type="CDD" id="cd05117">
    <property type="entry name" value="STKc_CAMK"/>
    <property type="match status" value="1"/>
</dbReference>
<evidence type="ECO:0000259" key="24">
    <source>
        <dbReference type="PROSITE" id="PS50222"/>
    </source>
</evidence>
<evidence type="ECO:0000256" key="8">
    <source>
        <dbReference type="ARBA" id="ARBA00022692"/>
    </source>
</evidence>
<feature type="transmembrane region" description="Helical" evidence="22">
    <location>
        <begin position="983"/>
        <end position="1002"/>
    </location>
</feature>
<keyword evidence="6" id="KW-0723">Serine/threonine-protein kinase</keyword>
<feature type="transmembrane region" description="Helical" evidence="22">
    <location>
        <begin position="1123"/>
        <end position="1147"/>
    </location>
</feature>